<evidence type="ECO:0000313" key="3">
    <source>
        <dbReference type="Proteomes" id="UP000786811"/>
    </source>
</evidence>
<gene>
    <name evidence="2" type="ORF">HICCMSTLAB_LOCUS2127</name>
</gene>
<protein>
    <submittedName>
        <fullName evidence="2">Uncharacterized protein</fullName>
    </submittedName>
</protein>
<evidence type="ECO:0000313" key="2">
    <source>
        <dbReference type="EMBL" id="CAG5076146.1"/>
    </source>
</evidence>
<reference evidence="2" key="1">
    <citation type="submission" date="2021-04" db="EMBL/GenBank/DDBJ databases">
        <authorList>
            <person name="Chebbi M.A.C M."/>
        </authorList>
    </citation>
    <scope>NUCLEOTIDE SEQUENCE</scope>
</reference>
<organism evidence="2 3">
    <name type="scientific">Cotesia congregata</name>
    <name type="common">Parasitoid wasp</name>
    <name type="synonym">Apanteles congregatus</name>
    <dbReference type="NCBI Taxonomy" id="51543"/>
    <lineage>
        <taxon>Eukaryota</taxon>
        <taxon>Metazoa</taxon>
        <taxon>Ecdysozoa</taxon>
        <taxon>Arthropoda</taxon>
        <taxon>Hexapoda</taxon>
        <taxon>Insecta</taxon>
        <taxon>Pterygota</taxon>
        <taxon>Neoptera</taxon>
        <taxon>Endopterygota</taxon>
        <taxon>Hymenoptera</taxon>
        <taxon>Apocrita</taxon>
        <taxon>Ichneumonoidea</taxon>
        <taxon>Braconidae</taxon>
        <taxon>Microgastrinae</taxon>
        <taxon>Cotesia</taxon>
    </lineage>
</organism>
<dbReference type="AlphaFoldDB" id="A0A8J2H0H8"/>
<proteinExistence type="predicted"/>
<feature type="region of interest" description="Disordered" evidence="1">
    <location>
        <begin position="32"/>
        <end position="91"/>
    </location>
</feature>
<comment type="caution">
    <text evidence="2">The sequence shown here is derived from an EMBL/GenBank/DDBJ whole genome shotgun (WGS) entry which is preliminary data.</text>
</comment>
<keyword evidence="3" id="KW-1185">Reference proteome</keyword>
<accession>A0A8J2H0H8</accession>
<dbReference type="Proteomes" id="UP000786811">
    <property type="component" value="Unassembled WGS sequence"/>
</dbReference>
<name>A0A8J2H0H8_COTCN</name>
<feature type="compositionally biased region" description="Basic and acidic residues" evidence="1">
    <location>
        <begin position="45"/>
        <end position="58"/>
    </location>
</feature>
<feature type="non-terminal residue" evidence="2">
    <location>
        <position position="120"/>
    </location>
</feature>
<evidence type="ECO:0000256" key="1">
    <source>
        <dbReference type="SAM" id="MobiDB-lite"/>
    </source>
</evidence>
<dbReference type="EMBL" id="CAJNRD030001116">
    <property type="protein sequence ID" value="CAG5076146.1"/>
    <property type="molecule type" value="Genomic_DNA"/>
</dbReference>
<feature type="non-terminal residue" evidence="2">
    <location>
        <position position="1"/>
    </location>
</feature>
<sequence>PRLVFFRVSRVLESIFCIVYIITVFQQAPTEGLKKSYQGPNTEGPRIKDLGPRIKESGNSRNQPRTRRQLTIKGFEDTQGNSRTGPAIGSRGHKEDLWIKRINHGAKFNAPKLKIPNNIN</sequence>